<dbReference type="Proteomes" id="UP000078286">
    <property type="component" value="Unassembled WGS sequence"/>
</dbReference>
<name>A0A1B7HGK0_9ENTR</name>
<evidence type="ECO:0000256" key="2">
    <source>
        <dbReference type="ARBA" id="ARBA00005745"/>
    </source>
</evidence>
<dbReference type="GO" id="GO:0005886">
    <property type="term" value="C:plasma membrane"/>
    <property type="evidence" value="ECO:0007669"/>
    <property type="project" value="UniProtKB-SubCell"/>
</dbReference>
<feature type="domain" description="Type II secretion system protein GspF" evidence="8">
    <location>
        <begin position="39"/>
        <end position="154"/>
    </location>
</feature>
<evidence type="ECO:0000313" key="10">
    <source>
        <dbReference type="Proteomes" id="UP000078286"/>
    </source>
</evidence>
<dbReference type="PANTHER" id="PTHR30012:SF0">
    <property type="entry name" value="TYPE II SECRETION SYSTEM PROTEIN F-RELATED"/>
    <property type="match status" value="1"/>
</dbReference>
<dbReference type="RefSeq" id="WP_064556388.1">
    <property type="nucleotide sequence ID" value="NZ_LXEO01000070.1"/>
</dbReference>
<keyword evidence="3" id="KW-1003">Cell membrane</keyword>
<comment type="subcellular location">
    <subcellularLocation>
        <location evidence="1">Cell membrane</location>
        <topology evidence="1">Multi-pass membrane protein</topology>
    </subcellularLocation>
</comment>
<evidence type="ECO:0000259" key="8">
    <source>
        <dbReference type="Pfam" id="PF00482"/>
    </source>
</evidence>
<keyword evidence="6 7" id="KW-0472">Membrane</keyword>
<keyword evidence="4 7" id="KW-0812">Transmembrane</keyword>
<evidence type="ECO:0000256" key="6">
    <source>
        <dbReference type="ARBA" id="ARBA00023136"/>
    </source>
</evidence>
<dbReference type="Pfam" id="PF00482">
    <property type="entry name" value="T2SSF"/>
    <property type="match status" value="2"/>
</dbReference>
<dbReference type="EMBL" id="LXEO01000070">
    <property type="protein sequence ID" value="OAT14687.1"/>
    <property type="molecule type" value="Genomic_DNA"/>
</dbReference>
<feature type="transmembrane region" description="Helical" evidence="7">
    <location>
        <begin position="138"/>
        <end position="155"/>
    </location>
</feature>
<proteinExistence type="inferred from homology"/>
<organism evidence="9 10">
    <name type="scientific">Buttiauxella noackiae ATCC 51607</name>
    <dbReference type="NCBI Taxonomy" id="1354255"/>
    <lineage>
        <taxon>Bacteria</taxon>
        <taxon>Pseudomonadati</taxon>
        <taxon>Pseudomonadota</taxon>
        <taxon>Gammaproteobacteria</taxon>
        <taxon>Enterobacterales</taxon>
        <taxon>Enterobacteriaceae</taxon>
        <taxon>Buttiauxella</taxon>
    </lineage>
</organism>
<comment type="caution">
    <text evidence="9">The sequence shown here is derived from an EMBL/GenBank/DDBJ whole genome shotgun (WGS) entry which is preliminary data.</text>
</comment>
<evidence type="ECO:0000313" key="9">
    <source>
        <dbReference type="EMBL" id="OAT14687.1"/>
    </source>
</evidence>
<evidence type="ECO:0000256" key="7">
    <source>
        <dbReference type="SAM" id="Phobius"/>
    </source>
</evidence>
<evidence type="ECO:0000256" key="4">
    <source>
        <dbReference type="ARBA" id="ARBA00022692"/>
    </source>
</evidence>
<accession>A0A1B7HGK0</accession>
<feature type="transmembrane region" description="Helical" evidence="7">
    <location>
        <begin position="176"/>
        <end position="206"/>
    </location>
</feature>
<dbReference type="AlphaFoldDB" id="A0A1B7HGK0"/>
<keyword evidence="10" id="KW-1185">Reference proteome</keyword>
<evidence type="ECO:0000256" key="1">
    <source>
        <dbReference type="ARBA" id="ARBA00004651"/>
    </source>
</evidence>
<keyword evidence="5 7" id="KW-1133">Transmembrane helix</keyword>
<gene>
    <name evidence="9" type="ORF">M979_4373</name>
</gene>
<dbReference type="Gene3D" id="1.20.81.30">
    <property type="entry name" value="Type II secretion system (T2SS), domain F"/>
    <property type="match status" value="2"/>
</dbReference>
<dbReference type="PANTHER" id="PTHR30012">
    <property type="entry name" value="GENERAL SECRETION PATHWAY PROTEIN"/>
    <property type="match status" value="1"/>
</dbReference>
<evidence type="ECO:0000256" key="3">
    <source>
        <dbReference type="ARBA" id="ARBA00022475"/>
    </source>
</evidence>
<dbReference type="PATRIC" id="fig|1354255.3.peg.4503"/>
<feature type="domain" description="Type II secretion system protein GspF" evidence="8">
    <location>
        <begin position="236"/>
        <end position="359"/>
    </location>
</feature>
<evidence type="ECO:0000256" key="5">
    <source>
        <dbReference type="ARBA" id="ARBA00022989"/>
    </source>
</evidence>
<dbReference type="InterPro" id="IPR042094">
    <property type="entry name" value="T2SS_GspF_sf"/>
</dbReference>
<reference evidence="9 10" key="1">
    <citation type="submission" date="2016-04" db="EMBL/GenBank/DDBJ databases">
        <title>ATOL: Assembling a taxonomically balanced genome-scale reconstruction of the evolutionary history of the Enterobacteriaceae.</title>
        <authorList>
            <person name="Plunkett G.III."/>
            <person name="Neeno-Eckwall E.C."/>
            <person name="Glasner J.D."/>
            <person name="Perna N.T."/>
        </authorList>
    </citation>
    <scope>NUCLEOTIDE SEQUENCE [LARGE SCALE GENOMIC DNA]</scope>
    <source>
        <strain evidence="9 10">ATCC 51607</strain>
    </source>
</reference>
<dbReference type="InterPro" id="IPR003004">
    <property type="entry name" value="GspF/PilC"/>
</dbReference>
<sequence>MNKKYAGLPDEIRISLRLANRWIYRKTFSTGDRLKLYEELGFLLGNKLRLNIALENMLTTARNGGASAARAAVWLEDILDGIKNGQSLDRALAGWVPRGECAIISSGVQDGKMVEALERASLVVRGIDEMKSSVFSQLAYPFTLLSVVAGLLVMINDHFLPPLERMFARELWTGGMWWLGASASLVAEQGLYLAIVSFLVLAWAIWSLPNVTGKVRRVLDHMMPWSLYRDFQGVVFLLNVAALLGANVKTLEALNKLASHASPWLLERLNAIRRQVNAGDHLGQALYNAGYHFPSRESINKLVLLTAGQNSDNSQLIIDRYAQYMLKNTVKAMKRRIMRLSMLCFALCGIYMILLLLVIQDLNTLADQIGQ</sequence>
<dbReference type="InterPro" id="IPR018076">
    <property type="entry name" value="T2SS_GspF_dom"/>
</dbReference>
<comment type="similarity">
    <text evidence="2">Belongs to the GSP F family.</text>
</comment>
<feature type="transmembrane region" description="Helical" evidence="7">
    <location>
        <begin position="340"/>
        <end position="359"/>
    </location>
</feature>
<protein>
    <submittedName>
        <fullName evidence="9">Type II secretion inner membrane protein</fullName>
    </submittedName>
</protein>